<organism evidence="3 4">
    <name type="scientific">Nephila pilipes</name>
    <name type="common">Giant wood spider</name>
    <name type="synonym">Nephila maculata</name>
    <dbReference type="NCBI Taxonomy" id="299642"/>
    <lineage>
        <taxon>Eukaryota</taxon>
        <taxon>Metazoa</taxon>
        <taxon>Ecdysozoa</taxon>
        <taxon>Arthropoda</taxon>
        <taxon>Chelicerata</taxon>
        <taxon>Arachnida</taxon>
        <taxon>Araneae</taxon>
        <taxon>Araneomorphae</taxon>
        <taxon>Entelegynae</taxon>
        <taxon>Araneoidea</taxon>
        <taxon>Nephilidae</taxon>
        <taxon>Nephila</taxon>
    </lineage>
</organism>
<dbReference type="InterPro" id="IPR052976">
    <property type="entry name" value="Scoloptoxin-like"/>
</dbReference>
<dbReference type="SMART" id="SM00494">
    <property type="entry name" value="ChtBD2"/>
    <property type="match status" value="1"/>
</dbReference>
<keyword evidence="1" id="KW-0732">Signal</keyword>
<evidence type="ECO:0000313" key="4">
    <source>
        <dbReference type="Proteomes" id="UP000887013"/>
    </source>
</evidence>
<dbReference type="AlphaFoldDB" id="A0A8X6MZ00"/>
<dbReference type="PROSITE" id="PS50940">
    <property type="entry name" value="CHIT_BIND_II"/>
    <property type="match status" value="1"/>
</dbReference>
<proteinExistence type="predicted"/>
<name>A0A8X6MZ00_NEPPI</name>
<evidence type="ECO:0000256" key="1">
    <source>
        <dbReference type="SAM" id="SignalP"/>
    </source>
</evidence>
<dbReference type="InterPro" id="IPR036508">
    <property type="entry name" value="Chitin-bd_dom_sf"/>
</dbReference>
<dbReference type="GO" id="GO:0008061">
    <property type="term" value="F:chitin binding"/>
    <property type="evidence" value="ECO:0007669"/>
    <property type="project" value="InterPro"/>
</dbReference>
<dbReference type="InterPro" id="IPR002557">
    <property type="entry name" value="Chitin-bd_dom"/>
</dbReference>
<keyword evidence="4" id="KW-1185">Reference proteome</keyword>
<dbReference type="OrthoDB" id="6434413at2759"/>
<dbReference type="PANTHER" id="PTHR22933:SF43">
    <property type="entry name" value="LP10131P"/>
    <property type="match status" value="1"/>
</dbReference>
<evidence type="ECO:0000259" key="2">
    <source>
        <dbReference type="PROSITE" id="PS50940"/>
    </source>
</evidence>
<feature type="signal peptide" evidence="1">
    <location>
        <begin position="1"/>
        <end position="16"/>
    </location>
</feature>
<gene>
    <name evidence="3" type="primary">NCL1_14660</name>
    <name evidence="3" type="ORF">NPIL_554931</name>
</gene>
<feature type="chain" id="PRO_5036488360" evidence="1">
    <location>
        <begin position="17"/>
        <end position="529"/>
    </location>
</feature>
<accession>A0A8X6MZ00</accession>
<dbReference type="Pfam" id="PF01607">
    <property type="entry name" value="CBM_14"/>
    <property type="match status" value="1"/>
</dbReference>
<dbReference type="Gene3D" id="2.170.140.10">
    <property type="entry name" value="Chitin binding domain"/>
    <property type="match status" value="1"/>
</dbReference>
<dbReference type="EMBL" id="BMAW01098500">
    <property type="protein sequence ID" value="GFS85167.1"/>
    <property type="molecule type" value="Genomic_DNA"/>
</dbReference>
<dbReference type="PANTHER" id="PTHR22933">
    <property type="entry name" value="FI18007P1-RELATED"/>
    <property type="match status" value="1"/>
</dbReference>
<dbReference type="GO" id="GO:0005576">
    <property type="term" value="C:extracellular region"/>
    <property type="evidence" value="ECO:0007669"/>
    <property type="project" value="InterPro"/>
</dbReference>
<protein>
    <submittedName>
        <fullName evidence="3">Chitin-binding type-2 domain-containing protein</fullName>
    </submittedName>
</protein>
<evidence type="ECO:0000313" key="3">
    <source>
        <dbReference type="EMBL" id="GFS85167.1"/>
    </source>
</evidence>
<dbReference type="SUPFAM" id="SSF57625">
    <property type="entry name" value="Invertebrate chitin-binding proteins"/>
    <property type="match status" value="1"/>
</dbReference>
<reference evidence="3" key="1">
    <citation type="submission" date="2020-08" db="EMBL/GenBank/DDBJ databases">
        <title>Multicomponent nature underlies the extraordinary mechanical properties of spider dragline silk.</title>
        <authorList>
            <person name="Kono N."/>
            <person name="Nakamura H."/>
            <person name="Mori M."/>
            <person name="Yoshida Y."/>
            <person name="Ohtoshi R."/>
            <person name="Malay A.D."/>
            <person name="Moran D.A.P."/>
            <person name="Tomita M."/>
            <person name="Numata K."/>
            <person name="Arakawa K."/>
        </authorList>
    </citation>
    <scope>NUCLEOTIDE SEQUENCE</scope>
</reference>
<dbReference type="Proteomes" id="UP000887013">
    <property type="component" value="Unassembled WGS sequence"/>
</dbReference>
<comment type="caution">
    <text evidence="3">The sequence shown here is derived from an EMBL/GenBank/DDBJ whole genome shotgun (WGS) entry which is preliminary data.</text>
</comment>
<sequence>MMLPSLLVLYVCLVFGASTPLSEEKSEDEGTLISSLDENDFVFTKFIFDDPNPYPPYPHSIYPLFRILFFHVAKSEERIASLLRSLLSKFGDAEFLNAIHAIVTRKFINGDYYPYTPDFFDPEVKVQEFNRPIDHLEWNTNQNYVDPMAEDSFVQRTGFAPDETCNEDSGKTLLKVDSIRGVPGKDFPDYYDIPTTSFSCADKPISGLYADMETGCQVFHACWPNHKESFLCPIGTIFNQAISSCDYWYCFNCSLAPLYLNSNEWSPKDEVLLESIKSLMKFRKDIPPHPEHFPMNSASTYEATISPSKTATHSDESKYVPSPDENRTNEVWVPTIKFLPLKSKLTIDSESSKFVDHETLSIRPSSLLVPALETPLKPSLVNKKELKKSVLEILQEILKATESVSKETQKFLARLEIDKSKEFQKSVNDEIINSKINRPHEFVTIKAIKKFAKIWPERFPNLSLRDEFKNFPEIDASVIVKSVFDEELIPRKKEKTLPIVEPSKPLKPSEPLSKYKVINSKSLDEDIVG</sequence>
<feature type="domain" description="Chitin-binding type-2" evidence="2">
    <location>
        <begin position="197"/>
        <end position="255"/>
    </location>
</feature>